<evidence type="ECO:0000256" key="2">
    <source>
        <dbReference type="ARBA" id="ARBA00000967"/>
    </source>
</evidence>
<protein>
    <recommendedName>
        <fullName evidence="8">Probable cytosol aminopeptidase</fullName>
        <ecNumber evidence="8">3.4.11.1</ecNumber>
    </recommendedName>
    <alternativeName>
        <fullName evidence="8">Leucine aminopeptidase</fullName>
        <shortName evidence="8">LAP</shortName>
        <ecNumber evidence="8">3.4.11.10</ecNumber>
    </alternativeName>
    <alternativeName>
        <fullName evidence="8">Leucyl aminopeptidase</fullName>
    </alternativeName>
</protein>
<dbReference type="PANTHER" id="PTHR11963:SF23">
    <property type="entry name" value="CYTOSOL AMINOPEPTIDASE"/>
    <property type="match status" value="1"/>
</dbReference>
<comment type="subcellular location">
    <subcellularLocation>
        <location evidence="8">Cytoplasm</location>
    </subcellularLocation>
</comment>
<dbReference type="InterPro" id="IPR000819">
    <property type="entry name" value="Peptidase_M17_C"/>
</dbReference>
<proteinExistence type="inferred from homology"/>
<evidence type="ECO:0000256" key="6">
    <source>
        <dbReference type="ARBA" id="ARBA00022801"/>
    </source>
</evidence>
<dbReference type="GO" id="GO:0030145">
    <property type="term" value="F:manganese ion binding"/>
    <property type="evidence" value="ECO:0007669"/>
    <property type="project" value="UniProtKB-UniRule"/>
</dbReference>
<feature type="domain" description="Cytosol aminopeptidase" evidence="9">
    <location>
        <begin position="354"/>
        <end position="361"/>
    </location>
</feature>
<reference evidence="11" key="1">
    <citation type="submission" date="2015-01" db="EMBL/GenBank/DDBJ databases">
        <authorList>
            <person name="Manzano-Marin A."/>
            <person name="Manzano-Marin A."/>
        </authorList>
    </citation>
    <scope>NUCLEOTIDE SEQUENCE [LARGE SCALE GENOMIC DNA]</scope>
    <source>
        <strain evidence="11">obscurior</strain>
    </source>
</reference>
<dbReference type="PANTHER" id="PTHR11963">
    <property type="entry name" value="LEUCINE AMINOPEPTIDASE-RELATED"/>
    <property type="match status" value="1"/>
</dbReference>
<keyword evidence="5 8" id="KW-0645">Protease</keyword>
<dbReference type="STRING" id="1594731.WEOB_126"/>
<dbReference type="SUPFAM" id="SSF52949">
    <property type="entry name" value="Macro domain-like"/>
    <property type="match status" value="1"/>
</dbReference>
<evidence type="ECO:0000256" key="8">
    <source>
        <dbReference type="HAMAP-Rule" id="MF_00181"/>
    </source>
</evidence>
<dbReference type="InterPro" id="IPR011356">
    <property type="entry name" value="Leucine_aapep/pepB"/>
</dbReference>
<dbReference type="RefSeq" id="WP_281264062.1">
    <property type="nucleotide sequence ID" value="NZ_LN774881.1"/>
</dbReference>
<comment type="cofactor">
    <cofactor evidence="8">
        <name>Mn(2+)</name>
        <dbReference type="ChEBI" id="CHEBI:29035"/>
    </cofactor>
    <text evidence="8">Binds 2 manganese ions per subunit.</text>
</comment>
<gene>
    <name evidence="8 10" type="primary">pepA</name>
    <name evidence="10" type="ORF">WEOB_126</name>
</gene>
<dbReference type="InterPro" id="IPR023042">
    <property type="entry name" value="Peptidase_M17_leu_NH2_pept"/>
</dbReference>
<keyword evidence="6 8" id="KW-0378">Hydrolase</keyword>
<evidence type="ECO:0000313" key="10">
    <source>
        <dbReference type="EMBL" id="CEN32081.1"/>
    </source>
</evidence>
<comment type="similarity">
    <text evidence="3 8">Belongs to the peptidase M17 family.</text>
</comment>
<dbReference type="Gene3D" id="3.40.220.10">
    <property type="entry name" value="Leucine Aminopeptidase, subunit E, domain 1"/>
    <property type="match status" value="1"/>
</dbReference>
<evidence type="ECO:0000256" key="1">
    <source>
        <dbReference type="ARBA" id="ARBA00000135"/>
    </source>
</evidence>
<evidence type="ECO:0000259" key="9">
    <source>
        <dbReference type="PROSITE" id="PS00631"/>
    </source>
</evidence>
<feature type="active site" evidence="8">
    <location>
        <position position="286"/>
    </location>
</feature>
<dbReference type="Gene3D" id="3.40.630.10">
    <property type="entry name" value="Zn peptidases"/>
    <property type="match status" value="1"/>
</dbReference>
<sequence length="499" mass="56244">MKFNIENRNIEKQKNYCIIVGIFENKIFSEAAKKINTISKNYINQIMQKNKSINGKIGQTLLLYNIPNIQSKEILFVGCGKKQELNEYQYKKIIKKTFITLNNFSISKSIYFLTDLDVKNKDFYWKIRKTIETSEESLYIFNKFKTKNRKLKRKIKKIIFNLPTNKELLNGENAIHHGTIISKGIQIAKNLGNLPSNICNPNYLANKSKKLIKNDKNNKNTNIQIINKKQMQKLGMNAYLSIGNSSSNTPLMILIKHKGKKQDSFTSPIIFIGKGVTFDTGGLCIKNSNSMKEMKYDMCGSAAVFGLMYIIMKLNIPLNIIGILATCENVIGKKSCHPGDIITTLSGKTVEIENTDAEGRLILCDVLTYVEKFNPKAVIDIATLTGACVIALGHYFTGLISNNKFLTNKLKQASKQTKDKIWQLPLEKECQKQLSSNFADMKNVGGNSGGVITSGHFLSCFTKKYPWAHLDIAGTAYTKREGATGRPIAMLTQFLLNYL</sequence>
<keyword evidence="8" id="KW-0479">Metal-binding</keyword>
<evidence type="ECO:0000256" key="4">
    <source>
        <dbReference type="ARBA" id="ARBA00022438"/>
    </source>
</evidence>
<feature type="binding site" evidence="8">
    <location>
        <position position="358"/>
    </location>
    <ligand>
        <name>Mn(2+)</name>
        <dbReference type="ChEBI" id="CHEBI:29035"/>
        <label>1</label>
    </ligand>
</feature>
<evidence type="ECO:0000256" key="5">
    <source>
        <dbReference type="ARBA" id="ARBA00022670"/>
    </source>
</evidence>
<dbReference type="PROSITE" id="PS00631">
    <property type="entry name" value="CYTOSOL_AP"/>
    <property type="match status" value="1"/>
</dbReference>
<dbReference type="PATRIC" id="fig|1594731.3.peg.115"/>
<dbReference type="GO" id="GO:0006508">
    <property type="term" value="P:proteolysis"/>
    <property type="evidence" value="ECO:0007669"/>
    <property type="project" value="UniProtKB-KW"/>
</dbReference>
<dbReference type="Pfam" id="PF02789">
    <property type="entry name" value="Peptidase_M17_N"/>
    <property type="match status" value="1"/>
</dbReference>
<dbReference type="InterPro" id="IPR043472">
    <property type="entry name" value="Macro_dom-like"/>
</dbReference>
<keyword evidence="8" id="KW-0963">Cytoplasm</keyword>
<feature type="binding site" evidence="8">
    <location>
        <position position="279"/>
    </location>
    <ligand>
        <name>Mn(2+)</name>
        <dbReference type="ChEBI" id="CHEBI:29035"/>
        <label>2</label>
    </ligand>
</feature>
<dbReference type="CDD" id="cd00433">
    <property type="entry name" value="Peptidase_M17"/>
    <property type="match status" value="1"/>
</dbReference>
<evidence type="ECO:0000313" key="11">
    <source>
        <dbReference type="Proteomes" id="UP000242753"/>
    </source>
</evidence>
<evidence type="ECO:0000256" key="7">
    <source>
        <dbReference type="ARBA" id="ARBA00023211"/>
    </source>
</evidence>
<organism evidence="10 11">
    <name type="scientific">Candidatus Westeberhardia cardiocondylae</name>
    <dbReference type="NCBI Taxonomy" id="1594731"/>
    <lineage>
        <taxon>Bacteria</taxon>
        <taxon>Pseudomonadati</taxon>
        <taxon>Pseudomonadota</taxon>
        <taxon>Gammaproteobacteria</taxon>
        <taxon>Enterobacterales</taxon>
        <taxon>Enterobacteriaceae</taxon>
        <taxon>ant endosymbionts</taxon>
        <taxon>Candidatus Westeberhardia</taxon>
    </lineage>
</organism>
<dbReference type="GO" id="GO:0005737">
    <property type="term" value="C:cytoplasm"/>
    <property type="evidence" value="ECO:0007669"/>
    <property type="project" value="UniProtKB-SubCell"/>
</dbReference>
<evidence type="ECO:0000256" key="3">
    <source>
        <dbReference type="ARBA" id="ARBA00009528"/>
    </source>
</evidence>
<dbReference type="AlphaFoldDB" id="A0A0H5C537"/>
<name>A0A0H5C537_9ENTR</name>
<dbReference type="Pfam" id="PF00883">
    <property type="entry name" value="Peptidase_M17"/>
    <property type="match status" value="1"/>
</dbReference>
<feature type="binding site" evidence="8">
    <location>
        <position position="356"/>
    </location>
    <ligand>
        <name>Mn(2+)</name>
        <dbReference type="ChEBI" id="CHEBI:29035"/>
        <label>1</label>
    </ligand>
</feature>
<dbReference type="KEGG" id="wca:WEOB_126"/>
<dbReference type="NCBIfam" id="NF002074">
    <property type="entry name" value="PRK00913.1-4"/>
    <property type="match status" value="1"/>
</dbReference>
<feature type="binding site" evidence="8">
    <location>
        <position position="297"/>
    </location>
    <ligand>
        <name>Mn(2+)</name>
        <dbReference type="ChEBI" id="CHEBI:29035"/>
        <label>2</label>
    </ligand>
</feature>
<dbReference type="PRINTS" id="PR00481">
    <property type="entry name" value="LAMNOPPTDASE"/>
</dbReference>
<dbReference type="Proteomes" id="UP000242753">
    <property type="component" value="Chromosome I"/>
</dbReference>
<dbReference type="SUPFAM" id="SSF53187">
    <property type="entry name" value="Zn-dependent exopeptidases"/>
    <property type="match status" value="1"/>
</dbReference>
<dbReference type="EMBL" id="LN774881">
    <property type="protein sequence ID" value="CEN32081.1"/>
    <property type="molecule type" value="Genomic_DNA"/>
</dbReference>
<keyword evidence="4 8" id="KW-0031">Aminopeptidase</keyword>
<feature type="binding site" evidence="8">
    <location>
        <position position="358"/>
    </location>
    <ligand>
        <name>Mn(2+)</name>
        <dbReference type="ChEBI" id="CHEBI:29035"/>
        <label>2</label>
    </ligand>
</feature>
<feature type="binding site" evidence="8">
    <location>
        <position position="274"/>
    </location>
    <ligand>
        <name>Mn(2+)</name>
        <dbReference type="ChEBI" id="CHEBI:29035"/>
        <label>2</label>
    </ligand>
</feature>
<dbReference type="GO" id="GO:0070006">
    <property type="term" value="F:metalloaminopeptidase activity"/>
    <property type="evidence" value="ECO:0007669"/>
    <property type="project" value="InterPro"/>
</dbReference>
<feature type="binding site" evidence="8">
    <location>
        <position position="279"/>
    </location>
    <ligand>
        <name>Mn(2+)</name>
        <dbReference type="ChEBI" id="CHEBI:29035"/>
        <label>1</label>
    </ligand>
</feature>
<accession>A0A0H5C537</accession>
<comment type="catalytic activity">
    <reaction evidence="2 8">
        <text>Release of an N-terminal amino acid, preferentially leucine, but not glutamic or aspartic acids.</text>
        <dbReference type="EC" id="3.4.11.10"/>
    </reaction>
</comment>
<comment type="catalytic activity">
    <reaction evidence="1 8">
        <text>Release of an N-terminal amino acid, Xaa-|-Yaa-, in which Xaa is preferably Leu, but may be other amino acids including Pro although not Arg or Lys, and Yaa may be Pro. Amino acid amides and methyl esters are also readily hydrolyzed, but rates on arylamides are exceedingly low.</text>
        <dbReference type="EC" id="3.4.11.1"/>
    </reaction>
</comment>
<dbReference type="EC" id="3.4.11.1" evidence="8"/>
<dbReference type="HAMAP" id="MF_00181">
    <property type="entry name" value="Cytosol_peptidase_M17"/>
    <property type="match status" value="1"/>
</dbReference>
<comment type="function">
    <text evidence="8">Presumably involved in the processing and regular turnover of intracellular proteins. Catalyzes the removal of unsubstituted N-terminal amino acids from various peptides.</text>
</comment>
<feature type="active site" evidence="8">
    <location>
        <position position="360"/>
    </location>
</feature>
<dbReference type="InterPro" id="IPR008283">
    <property type="entry name" value="Peptidase_M17_N"/>
</dbReference>
<keyword evidence="7 8" id="KW-0464">Manganese</keyword>
<keyword evidence="11" id="KW-1185">Reference proteome</keyword>
<dbReference type="EC" id="3.4.11.10" evidence="8"/>